<dbReference type="HOGENOM" id="CLU_019225_2_0_1"/>
<keyword evidence="2" id="KW-0274">FAD</keyword>
<evidence type="ECO:0000256" key="3">
    <source>
        <dbReference type="ARBA" id="ARBA00023002"/>
    </source>
</evidence>
<dbReference type="EMBL" id="KN832870">
    <property type="protein sequence ID" value="KIN08344.1"/>
    <property type="molecule type" value="Genomic_DNA"/>
</dbReference>
<dbReference type="GO" id="GO:0016491">
    <property type="term" value="F:oxidoreductase activity"/>
    <property type="evidence" value="ECO:0007669"/>
    <property type="project" value="UniProtKB-KW"/>
</dbReference>
<dbReference type="AlphaFoldDB" id="A0A0C3DAG7"/>
<dbReference type="Proteomes" id="UP000054321">
    <property type="component" value="Unassembled WGS sequence"/>
</dbReference>
<keyword evidence="3" id="KW-0560">Oxidoreductase</keyword>
<dbReference type="SUPFAM" id="SSF51905">
    <property type="entry name" value="FAD/NAD(P)-binding domain"/>
    <property type="match status" value="2"/>
</dbReference>
<proteinExistence type="predicted"/>
<evidence type="ECO:0000313" key="5">
    <source>
        <dbReference type="Proteomes" id="UP000054321"/>
    </source>
</evidence>
<reference evidence="4 5" key="1">
    <citation type="submission" date="2014-04" db="EMBL/GenBank/DDBJ databases">
        <authorList>
            <consortium name="DOE Joint Genome Institute"/>
            <person name="Kuo A."/>
            <person name="Martino E."/>
            <person name="Perotto S."/>
            <person name="Kohler A."/>
            <person name="Nagy L.G."/>
            <person name="Floudas D."/>
            <person name="Copeland A."/>
            <person name="Barry K.W."/>
            <person name="Cichocki N."/>
            <person name="Veneault-Fourrey C."/>
            <person name="LaButti K."/>
            <person name="Lindquist E.A."/>
            <person name="Lipzen A."/>
            <person name="Lundell T."/>
            <person name="Morin E."/>
            <person name="Murat C."/>
            <person name="Sun H."/>
            <person name="Tunlid A."/>
            <person name="Henrissat B."/>
            <person name="Grigoriev I.V."/>
            <person name="Hibbett D.S."/>
            <person name="Martin F."/>
            <person name="Nordberg H.P."/>
            <person name="Cantor M.N."/>
            <person name="Hua S.X."/>
        </authorList>
    </citation>
    <scope>NUCLEOTIDE SEQUENCE [LARGE SCALE GENOMIC DNA]</scope>
    <source>
        <strain evidence="4 5">Zn</strain>
    </source>
</reference>
<evidence type="ECO:0000313" key="4">
    <source>
        <dbReference type="EMBL" id="KIN08344.1"/>
    </source>
</evidence>
<dbReference type="InterPro" id="IPR036188">
    <property type="entry name" value="FAD/NAD-bd_sf"/>
</dbReference>
<protein>
    <submittedName>
        <fullName evidence="4">Uncharacterized protein</fullName>
    </submittedName>
</protein>
<dbReference type="InParanoid" id="A0A0C3DAG7"/>
<sequence length="554" mass="62552">MNGFVTGNSFDVVVVGAGLSGIIAAQRYLEAHPKCRLTLLEKDHCVGGVFSKRRLYEEFWTQWTFGLAEFSDMPMEPPPDEDIKNDCFRAKYTTDYLEKYVDQKSHSGHSLRERIQFGVEVQTIEKLGDSWHLSCVDSSNNKLHISTEKLMIANGGNAGIILHSEDFGESNVISSKDLQHVAVIGAGKSSADMIYESVKAGKTVSWIISNNGTGPGFFAPLDMKTPYKNPAEAAQTRLMSSFQPSLLNAHNLWTRFLHSTMIGAGLVKAMFSFVDKEIRKRADYTGRKSTKGFEKLEYDPGVFWQNSTGGALHHDDFWPLVAENVTVYRDDVKRLNGKTLYLQNGSSLPCDILLCGTGWKTGARFFSSDLILELGLPHGKELEPDIVSEKWNRLLLEADKKVMKRFRLLGDPPPHSRKHLQTTPYRMYNTMAPLNDDSILFMNHIIAGNKLFAAEAQAIWAVAYFDKRLVLPPIEKQEEEIATWIAWCRRRYLSNGEGGTFASFDSVPYVDKLLNDIGLTAHRKGWWRDLTEPFRPSDLGKAWKEYLQLHVQPS</sequence>
<dbReference type="Pfam" id="PF13738">
    <property type="entry name" value="Pyr_redox_3"/>
    <property type="match status" value="1"/>
</dbReference>
<evidence type="ECO:0000256" key="2">
    <source>
        <dbReference type="ARBA" id="ARBA00022827"/>
    </source>
</evidence>
<dbReference type="Gene3D" id="3.50.50.60">
    <property type="entry name" value="FAD/NAD(P)-binding domain"/>
    <property type="match status" value="2"/>
</dbReference>
<name>A0A0C3DAG7_OIDMZ</name>
<reference evidence="5" key="2">
    <citation type="submission" date="2015-01" db="EMBL/GenBank/DDBJ databases">
        <title>Evolutionary Origins and Diversification of the Mycorrhizal Mutualists.</title>
        <authorList>
            <consortium name="DOE Joint Genome Institute"/>
            <consortium name="Mycorrhizal Genomics Consortium"/>
            <person name="Kohler A."/>
            <person name="Kuo A."/>
            <person name="Nagy L.G."/>
            <person name="Floudas D."/>
            <person name="Copeland A."/>
            <person name="Barry K.W."/>
            <person name="Cichocki N."/>
            <person name="Veneault-Fourrey C."/>
            <person name="LaButti K."/>
            <person name="Lindquist E.A."/>
            <person name="Lipzen A."/>
            <person name="Lundell T."/>
            <person name="Morin E."/>
            <person name="Murat C."/>
            <person name="Riley R."/>
            <person name="Ohm R."/>
            <person name="Sun H."/>
            <person name="Tunlid A."/>
            <person name="Henrissat B."/>
            <person name="Grigoriev I.V."/>
            <person name="Hibbett D.S."/>
            <person name="Martin F."/>
        </authorList>
    </citation>
    <scope>NUCLEOTIDE SEQUENCE [LARGE SCALE GENOMIC DNA]</scope>
    <source>
        <strain evidence="5">Zn</strain>
    </source>
</reference>
<keyword evidence="1" id="KW-0285">Flavoprotein</keyword>
<accession>A0A0C3DAG7</accession>
<dbReference type="PANTHER" id="PTHR23023">
    <property type="entry name" value="DIMETHYLANILINE MONOOXYGENASE"/>
    <property type="match status" value="1"/>
</dbReference>
<dbReference type="OrthoDB" id="2915840at2759"/>
<evidence type="ECO:0000256" key="1">
    <source>
        <dbReference type="ARBA" id="ARBA00022630"/>
    </source>
</evidence>
<dbReference type="InterPro" id="IPR050346">
    <property type="entry name" value="FMO-like"/>
</dbReference>
<keyword evidence="5" id="KW-1185">Reference proteome</keyword>
<dbReference type="STRING" id="913774.A0A0C3DAG7"/>
<organism evidence="4 5">
    <name type="scientific">Oidiodendron maius (strain Zn)</name>
    <dbReference type="NCBI Taxonomy" id="913774"/>
    <lineage>
        <taxon>Eukaryota</taxon>
        <taxon>Fungi</taxon>
        <taxon>Dikarya</taxon>
        <taxon>Ascomycota</taxon>
        <taxon>Pezizomycotina</taxon>
        <taxon>Leotiomycetes</taxon>
        <taxon>Leotiomycetes incertae sedis</taxon>
        <taxon>Myxotrichaceae</taxon>
        <taxon>Oidiodendron</taxon>
    </lineage>
</organism>
<gene>
    <name evidence="4" type="ORF">OIDMADRAFT_140746</name>
</gene>